<gene>
    <name evidence="2" type="ORF">HAX54_036293</name>
</gene>
<dbReference type="Proteomes" id="UP000823775">
    <property type="component" value="Unassembled WGS sequence"/>
</dbReference>
<name>A0ABS8RM80_DATST</name>
<protein>
    <recommendedName>
        <fullName evidence="1">UBC core domain-containing protein</fullName>
    </recommendedName>
</protein>
<organism evidence="2 3">
    <name type="scientific">Datura stramonium</name>
    <name type="common">Jimsonweed</name>
    <name type="synonym">Common thornapple</name>
    <dbReference type="NCBI Taxonomy" id="4076"/>
    <lineage>
        <taxon>Eukaryota</taxon>
        <taxon>Viridiplantae</taxon>
        <taxon>Streptophyta</taxon>
        <taxon>Embryophyta</taxon>
        <taxon>Tracheophyta</taxon>
        <taxon>Spermatophyta</taxon>
        <taxon>Magnoliopsida</taxon>
        <taxon>eudicotyledons</taxon>
        <taxon>Gunneridae</taxon>
        <taxon>Pentapetalae</taxon>
        <taxon>asterids</taxon>
        <taxon>lamiids</taxon>
        <taxon>Solanales</taxon>
        <taxon>Solanaceae</taxon>
        <taxon>Solanoideae</taxon>
        <taxon>Datureae</taxon>
        <taxon>Datura</taxon>
    </lineage>
</organism>
<dbReference type="Pfam" id="PF00179">
    <property type="entry name" value="UQ_con"/>
    <property type="match status" value="1"/>
</dbReference>
<dbReference type="InterPro" id="IPR000608">
    <property type="entry name" value="UBC"/>
</dbReference>
<reference evidence="2 3" key="1">
    <citation type="journal article" date="2021" name="BMC Genomics">
        <title>Datura genome reveals duplications of psychoactive alkaloid biosynthetic genes and high mutation rate following tissue culture.</title>
        <authorList>
            <person name="Rajewski A."/>
            <person name="Carter-House D."/>
            <person name="Stajich J."/>
            <person name="Litt A."/>
        </authorList>
    </citation>
    <scope>NUCLEOTIDE SEQUENCE [LARGE SCALE GENOMIC DNA]</scope>
    <source>
        <strain evidence="2">AR-01</strain>
    </source>
</reference>
<dbReference type="PANTHER" id="PTHR24067">
    <property type="entry name" value="UBIQUITIN-CONJUGATING ENZYME E2"/>
    <property type="match status" value="1"/>
</dbReference>
<dbReference type="PROSITE" id="PS50127">
    <property type="entry name" value="UBC_2"/>
    <property type="match status" value="1"/>
</dbReference>
<comment type="caution">
    <text evidence="2">The sequence shown here is derived from an EMBL/GenBank/DDBJ whole genome shotgun (WGS) entry which is preliminary data.</text>
</comment>
<evidence type="ECO:0000259" key="1">
    <source>
        <dbReference type="PROSITE" id="PS50127"/>
    </source>
</evidence>
<dbReference type="Gene3D" id="3.10.110.10">
    <property type="entry name" value="Ubiquitin Conjugating Enzyme"/>
    <property type="match status" value="1"/>
</dbReference>
<feature type="domain" description="UBC core" evidence="1">
    <location>
        <begin position="1"/>
        <end position="129"/>
    </location>
</feature>
<evidence type="ECO:0000313" key="3">
    <source>
        <dbReference type="Proteomes" id="UP000823775"/>
    </source>
</evidence>
<evidence type="ECO:0000313" key="2">
    <source>
        <dbReference type="EMBL" id="MCD7447925.1"/>
    </source>
</evidence>
<sequence length="129" mass="15208">MVGGIARGRLAEERKAWRKNHPHTDWEGGHYPLIMHFTEDYPTQPPKCKFPKDFFHMNVYPSGDVCLSILQEMYVCLSSMRALGAVQRLQLNKFWWVYKNYSTSQIPVLQHILIVMSFIHRIKLSTRDK</sequence>
<proteinExistence type="predicted"/>
<dbReference type="EMBL" id="JACEIK010000048">
    <property type="protein sequence ID" value="MCD7447925.1"/>
    <property type="molecule type" value="Genomic_DNA"/>
</dbReference>
<dbReference type="InterPro" id="IPR050113">
    <property type="entry name" value="Ub_conjugating_enzyme"/>
</dbReference>
<accession>A0ABS8RM80</accession>
<dbReference type="SMART" id="SM00212">
    <property type="entry name" value="UBCc"/>
    <property type="match status" value="1"/>
</dbReference>
<dbReference type="InterPro" id="IPR016135">
    <property type="entry name" value="UBQ-conjugating_enzyme/RWD"/>
</dbReference>
<keyword evidence="3" id="KW-1185">Reference proteome</keyword>
<dbReference type="SUPFAM" id="SSF54495">
    <property type="entry name" value="UBC-like"/>
    <property type="match status" value="1"/>
</dbReference>